<dbReference type="HOGENOM" id="CLU_047250_2_1_12"/>
<reference evidence="5 6" key="1">
    <citation type="journal article" date="2010" name="Stand. Genomic Sci.">
        <title>Complete genome sequence of Spirochaeta smaragdinae type strain (SEBR 4228).</title>
        <authorList>
            <person name="Mavromatis K."/>
            <person name="Yasawong M."/>
            <person name="Chertkov O."/>
            <person name="Lapidus A."/>
            <person name="Lucas S."/>
            <person name="Nolan M."/>
            <person name="Del Rio T.G."/>
            <person name="Tice H."/>
            <person name="Cheng J.F."/>
            <person name="Pitluck S."/>
            <person name="Liolios K."/>
            <person name="Ivanova N."/>
            <person name="Tapia R."/>
            <person name="Han C."/>
            <person name="Bruce D."/>
            <person name="Goodwin L."/>
            <person name="Pati A."/>
            <person name="Chen A."/>
            <person name="Palaniappan K."/>
            <person name="Land M."/>
            <person name="Hauser L."/>
            <person name="Chang Y.J."/>
            <person name="Jeffries C.D."/>
            <person name="Detter J.C."/>
            <person name="Rohde M."/>
            <person name="Brambilla E."/>
            <person name="Spring S."/>
            <person name="Goker M."/>
            <person name="Sikorski J."/>
            <person name="Woyke T."/>
            <person name="Bristow J."/>
            <person name="Eisen J.A."/>
            <person name="Markowitz V."/>
            <person name="Hugenholtz P."/>
            <person name="Klenk H.P."/>
            <person name="Kyrpides N.C."/>
        </authorList>
    </citation>
    <scope>NUCLEOTIDE SEQUENCE [LARGE SCALE GENOMIC DNA]</scope>
    <source>
        <strain evidence="6">DSM 11293 / JCM 15392 / SEBR 4228</strain>
    </source>
</reference>
<evidence type="ECO:0000313" key="6">
    <source>
        <dbReference type="Proteomes" id="UP000002318"/>
    </source>
</evidence>
<dbReference type="Pfam" id="PF02661">
    <property type="entry name" value="Fic"/>
    <property type="match status" value="1"/>
</dbReference>
<dbReference type="PANTHER" id="PTHR13504:SF38">
    <property type="entry name" value="FIDO DOMAIN-CONTAINING PROTEIN"/>
    <property type="match status" value="1"/>
</dbReference>
<feature type="active site" evidence="1">
    <location>
        <position position="204"/>
    </location>
</feature>
<feature type="binding site" evidence="2">
    <location>
        <begin position="246"/>
        <end position="247"/>
    </location>
    <ligand>
        <name>ATP</name>
        <dbReference type="ChEBI" id="CHEBI:30616"/>
    </ligand>
</feature>
<feature type="site" description="Important for autoinhibition of adenylyltransferase activity" evidence="3">
    <location>
        <position position="66"/>
    </location>
</feature>
<dbReference type="SUPFAM" id="SSF140931">
    <property type="entry name" value="Fic-like"/>
    <property type="match status" value="1"/>
</dbReference>
<keyword evidence="2" id="KW-0547">Nucleotide-binding</keyword>
<feature type="domain" description="Fido" evidence="4">
    <location>
        <begin position="118"/>
        <end position="268"/>
    </location>
</feature>
<evidence type="ECO:0000256" key="1">
    <source>
        <dbReference type="PIRSR" id="PIRSR640198-1"/>
    </source>
</evidence>
<gene>
    <name evidence="5" type="ordered locus">Spirs_0755</name>
</gene>
<evidence type="ECO:0000256" key="3">
    <source>
        <dbReference type="PIRSR" id="PIRSR640198-3"/>
    </source>
</evidence>
<dbReference type="OrthoDB" id="9813719at2"/>
<evidence type="ECO:0000313" key="5">
    <source>
        <dbReference type="EMBL" id="ADK79890.1"/>
    </source>
</evidence>
<proteinExistence type="predicted"/>
<evidence type="ECO:0000259" key="4">
    <source>
        <dbReference type="PROSITE" id="PS51459"/>
    </source>
</evidence>
<dbReference type="eggNOG" id="COG3177">
    <property type="taxonomic scope" value="Bacteria"/>
</dbReference>
<dbReference type="InterPro" id="IPR040198">
    <property type="entry name" value="Fido_containing"/>
</dbReference>
<dbReference type="Proteomes" id="UP000002318">
    <property type="component" value="Chromosome"/>
</dbReference>
<evidence type="ECO:0000256" key="2">
    <source>
        <dbReference type="PIRSR" id="PIRSR640198-2"/>
    </source>
</evidence>
<organism evidence="5 6">
    <name type="scientific">Sediminispirochaeta smaragdinae (strain DSM 11293 / JCM 15392 / SEBR 4228)</name>
    <name type="common">Spirochaeta smaragdinae</name>
    <dbReference type="NCBI Taxonomy" id="573413"/>
    <lineage>
        <taxon>Bacteria</taxon>
        <taxon>Pseudomonadati</taxon>
        <taxon>Spirochaetota</taxon>
        <taxon>Spirochaetia</taxon>
        <taxon>Spirochaetales</taxon>
        <taxon>Spirochaetaceae</taxon>
        <taxon>Sediminispirochaeta</taxon>
    </lineage>
</organism>
<dbReference type="STRING" id="573413.Spirs_0755"/>
<dbReference type="PROSITE" id="PS51459">
    <property type="entry name" value="FIDO"/>
    <property type="match status" value="1"/>
</dbReference>
<dbReference type="AlphaFoldDB" id="E1RC10"/>
<dbReference type="Gene3D" id="1.10.3290.10">
    <property type="entry name" value="Fido-like domain"/>
    <property type="match status" value="1"/>
</dbReference>
<sequence>MLQYHTNYEHLCFQERWTITKDIALLLGESIGIIHSITNTPILPEYRRKLLAVALIKGAQATTAIEGNTLTYEEIENIQSGGEVPPSKEYQKQEVRNVITALNTVLRQLVFDKHIEYITPNLLKRFHEMIGRNIGMAFDATPGSFRKRNVIVGNYRPPSSESVPKLIDKLCVWIKKEFQFGESQKIEDAIIQAIVTHLYIAWIHPFSDGNGRTARLVEFFILMRAGIPDIASHILSNHYNETRTMYYRQIEHATQTQDLTKFIFYALQGFRDGLVAVLEQIQESQLVVSWKSHIFDVFKNLKKNKQDLSSMNKRRRELILSLPMDTYFDPSVSTFPNKEIENLYRKVSGRTFLRDIEFLRKLKLLSFEKGKGYRPYFETLKSHMALSIEHDEQLNG</sequence>
<accession>E1RC10</accession>
<dbReference type="PANTHER" id="PTHR13504">
    <property type="entry name" value="FIDO DOMAIN-CONTAINING PROTEIN DDB_G0283145"/>
    <property type="match status" value="1"/>
</dbReference>
<dbReference type="InterPro" id="IPR003812">
    <property type="entry name" value="Fido"/>
</dbReference>
<protein>
    <submittedName>
        <fullName evidence="5">Filamentation induced by cAMP protein Fic</fullName>
    </submittedName>
</protein>
<name>E1RC10_SEDSS</name>
<feature type="binding site" evidence="2">
    <location>
        <begin position="208"/>
        <end position="215"/>
    </location>
    <ligand>
        <name>ATP</name>
        <dbReference type="ChEBI" id="CHEBI:30616"/>
    </ligand>
</feature>
<keyword evidence="2" id="KW-0067">ATP-binding</keyword>
<dbReference type="InterPro" id="IPR036597">
    <property type="entry name" value="Fido-like_dom_sf"/>
</dbReference>
<dbReference type="RefSeq" id="WP_013253354.1">
    <property type="nucleotide sequence ID" value="NC_014364.1"/>
</dbReference>
<dbReference type="EMBL" id="CP002116">
    <property type="protein sequence ID" value="ADK79890.1"/>
    <property type="molecule type" value="Genomic_DNA"/>
</dbReference>
<dbReference type="KEGG" id="ssm:Spirs_0755"/>
<dbReference type="GO" id="GO:0005524">
    <property type="term" value="F:ATP binding"/>
    <property type="evidence" value="ECO:0007669"/>
    <property type="project" value="UniProtKB-KW"/>
</dbReference>
<keyword evidence="6" id="KW-1185">Reference proteome</keyword>